<dbReference type="KEGG" id="xbc:ELE36_06435"/>
<dbReference type="OrthoDB" id="9803686at2"/>
<proteinExistence type="predicted"/>
<organism evidence="2 3">
    <name type="scientific">Pseudolysobacter antarcticus</name>
    <dbReference type="NCBI Taxonomy" id="2511995"/>
    <lineage>
        <taxon>Bacteria</taxon>
        <taxon>Pseudomonadati</taxon>
        <taxon>Pseudomonadota</taxon>
        <taxon>Gammaproteobacteria</taxon>
        <taxon>Lysobacterales</taxon>
        <taxon>Rhodanobacteraceae</taxon>
        <taxon>Pseudolysobacter</taxon>
    </lineage>
</organism>
<feature type="domain" description="Glycoside hydrolase family 44 catalytic" evidence="1">
    <location>
        <begin position="258"/>
        <end position="511"/>
    </location>
</feature>
<name>A0A411HHN0_9GAMM</name>
<dbReference type="EMBL" id="CP035704">
    <property type="protein sequence ID" value="QBB70026.1"/>
    <property type="molecule type" value="Genomic_DNA"/>
</dbReference>
<dbReference type="InterPro" id="IPR024745">
    <property type="entry name" value="GH44_cat"/>
</dbReference>
<dbReference type="Gene3D" id="3.20.20.80">
    <property type="entry name" value="Glycosidases"/>
    <property type="match status" value="1"/>
</dbReference>
<sequence length="739" mass="78507">MACAMLVKSAAGDKRNTTRSDAMRVVLFLILGFVAANASHAASLTIYDNTLQNGFADNYSWAVSYSFSNTSPVHGASGNSISMKPDNWGGIRVKSTSLFALPNYQNLTFWVNGGSGNGQLLTLVLTRGGVTLGSFDIGSNTSGGIVANTWHQTTIDFNAAHLTYGAFDGFTLQSNNSNSATQPMVYFDDFVCNQRGTAIATGATVTVGVDTSIEVRAINPLIFGVSAGVAARNQQMGYTLQRWGGNSVTRYNWQAVSHNSANDWFFLNYGASQTDSADTFISATHNAGAQALLTIPTIGWTPDSAAKVGWGYSVAKYGAQHATEYTQSGGQSWANADAGNGECDTGSNSTGYCVGNHIVGNDPLDTSKAVDANYEAQWIAHLQSLFGTAANGGVKYYALDNEPMLWNSTHRDVHPAAPTYDEIWQKAQQYGAAIKAQDPTAIVTGPVTWGWCDVWSSAADSALGNCYGGPDQNAHGGTPFAQWYLQQVCTHPLASGKRLVDVLDLHYYPQADPGEDDTPTGAAVRLRSLKELYNPTWVSESWIGGTAQPIPNFIPRMRSWIPAACADIGIAITEYNWGPDDTDSGAVAQAEALGIFAREGVSMAARWVAPAANSKAERGFQIFLNYDGAGSKVSGNSVHALSSNIDQVGSYAFRLPGQRLMILLTNKDSVAHPINLTLQQPASGAWKLYGFDSLNALAAQPGGIVNGTSLSLSALTAMSASLLVLPDSDSIFANGFESH</sequence>
<dbReference type="InterPro" id="IPR017853">
    <property type="entry name" value="GH"/>
</dbReference>
<evidence type="ECO:0000259" key="1">
    <source>
        <dbReference type="Pfam" id="PF12891"/>
    </source>
</evidence>
<dbReference type="AlphaFoldDB" id="A0A411HHN0"/>
<dbReference type="InterPro" id="IPR013780">
    <property type="entry name" value="Glyco_hydro_b"/>
</dbReference>
<accession>A0A411HHN0</accession>
<protein>
    <recommendedName>
        <fullName evidence="1">Glycoside hydrolase family 44 catalytic domain-containing protein</fullName>
    </recommendedName>
</protein>
<evidence type="ECO:0000313" key="3">
    <source>
        <dbReference type="Proteomes" id="UP000291562"/>
    </source>
</evidence>
<dbReference type="Proteomes" id="UP000291562">
    <property type="component" value="Chromosome"/>
</dbReference>
<dbReference type="SUPFAM" id="SSF51445">
    <property type="entry name" value="(Trans)glycosidases"/>
    <property type="match status" value="1"/>
</dbReference>
<evidence type="ECO:0000313" key="2">
    <source>
        <dbReference type="EMBL" id="QBB70026.1"/>
    </source>
</evidence>
<dbReference type="Gene3D" id="2.60.120.430">
    <property type="entry name" value="Galactose-binding lectin"/>
    <property type="match status" value="1"/>
</dbReference>
<keyword evidence="3" id="KW-1185">Reference proteome</keyword>
<dbReference type="Pfam" id="PF12891">
    <property type="entry name" value="Glyco_hydro_44"/>
    <property type="match status" value="1"/>
</dbReference>
<dbReference type="Gene3D" id="2.60.40.1180">
    <property type="entry name" value="Golgi alpha-mannosidase II"/>
    <property type="match status" value="1"/>
</dbReference>
<gene>
    <name evidence="2" type="ORF">ELE36_06435</name>
</gene>
<reference evidence="2 3" key="1">
    <citation type="submission" date="2019-01" db="EMBL/GenBank/DDBJ databases">
        <title>Pseudolysobacter antarctica gen. nov., sp. nov., isolated from Fildes Peninsula, Antarctica.</title>
        <authorList>
            <person name="Wei Z."/>
            <person name="Peng F."/>
        </authorList>
    </citation>
    <scope>NUCLEOTIDE SEQUENCE [LARGE SCALE GENOMIC DNA]</scope>
    <source>
        <strain evidence="2 3">AQ6-296</strain>
    </source>
</reference>